<keyword evidence="1" id="KW-1133">Transmembrane helix</keyword>
<keyword evidence="1" id="KW-0812">Transmembrane</keyword>
<dbReference type="AlphaFoldDB" id="A0A3A9A5E5"/>
<sequence length="206" mass="24823">MRILLSPGKAWATKLDKKHFLIQYLKEKYKVIVVFCGLILCNFFLYFLYDVRMEPVLYTTFLLILFTLPFAFWDMRRIYRKCERLQNIGQKEYPVMPDLWAADTLLEQNYQRVIKGALQAWQDERTRWREINAERDDYYTLWTHQIKTPIYSMDLMLQTGDTTPSKWKAELLQVSRYADMALKYLQLENQYSDLCLEQVKLMSVAH</sequence>
<dbReference type="RefSeq" id="WP_120472470.1">
    <property type="nucleotide sequence ID" value="NZ_RAYQ01000059.1"/>
</dbReference>
<gene>
    <name evidence="2" type="ORF">D7V94_22395</name>
</gene>
<keyword evidence="3" id="KW-1185">Reference proteome</keyword>
<comment type="caution">
    <text evidence="2">The sequence shown here is derived from an EMBL/GenBank/DDBJ whole genome shotgun (WGS) entry which is preliminary data.</text>
</comment>
<proteinExistence type="predicted"/>
<keyword evidence="1" id="KW-0472">Membrane</keyword>
<reference evidence="2 3" key="1">
    <citation type="submission" date="2018-09" db="EMBL/GenBank/DDBJ databases">
        <title>Murine metabolic-syndrome-specific gut microbial biobank.</title>
        <authorList>
            <person name="Liu C."/>
        </authorList>
    </citation>
    <scope>NUCLEOTIDE SEQUENCE [LARGE SCALE GENOMIC DNA]</scope>
    <source>
        <strain evidence="2 3">0.1xD8-82</strain>
    </source>
</reference>
<name>A0A3A9A5E5_9FIRM</name>
<evidence type="ECO:0008006" key="4">
    <source>
        <dbReference type="Google" id="ProtNLM"/>
    </source>
</evidence>
<dbReference type="Proteomes" id="UP000280696">
    <property type="component" value="Unassembled WGS sequence"/>
</dbReference>
<accession>A0A3A9A5E5</accession>
<feature type="transmembrane region" description="Helical" evidence="1">
    <location>
        <begin position="31"/>
        <end position="49"/>
    </location>
</feature>
<evidence type="ECO:0000313" key="2">
    <source>
        <dbReference type="EMBL" id="RKI86862.1"/>
    </source>
</evidence>
<dbReference type="EMBL" id="RAYQ01000059">
    <property type="protein sequence ID" value="RKI86862.1"/>
    <property type="molecule type" value="Genomic_DNA"/>
</dbReference>
<organism evidence="2 3">
    <name type="scientific">Parablautia intestinalis</name>
    <dbReference type="NCBI Taxonomy" id="2320100"/>
    <lineage>
        <taxon>Bacteria</taxon>
        <taxon>Bacillati</taxon>
        <taxon>Bacillota</taxon>
        <taxon>Clostridia</taxon>
        <taxon>Lachnospirales</taxon>
        <taxon>Lachnospiraceae</taxon>
        <taxon>Parablautia</taxon>
    </lineage>
</organism>
<evidence type="ECO:0000256" key="1">
    <source>
        <dbReference type="SAM" id="Phobius"/>
    </source>
</evidence>
<protein>
    <recommendedName>
        <fullName evidence="4">Sensor histidine kinase</fullName>
    </recommendedName>
</protein>
<evidence type="ECO:0000313" key="3">
    <source>
        <dbReference type="Proteomes" id="UP000280696"/>
    </source>
</evidence>
<dbReference type="OrthoDB" id="9780487at2"/>
<feature type="transmembrane region" description="Helical" evidence="1">
    <location>
        <begin position="55"/>
        <end position="73"/>
    </location>
</feature>